<accession>D3ZXT7</accession>
<keyword evidence="2" id="KW-1133">Transmembrane helix</keyword>
<reference evidence="5" key="1">
    <citation type="submission" date="2024-01" db="EMBL/GenBank/DDBJ databases">
        <title>GRCr8: a new rat reference genome assembly contstructed from accurate long reads and long range scaffolding.</title>
        <authorList>
            <person name="Doris P.A."/>
            <person name="Kalbfleisch T."/>
            <person name="Li K."/>
            <person name="Howe K."/>
            <person name="Wood J."/>
        </authorList>
    </citation>
    <scope>NUCLEOTIDE SEQUENCE [LARGE SCALE GENOMIC DNA]</scope>
    <source>
        <strain evidence="5">Brown Norway</strain>
    </source>
</reference>
<dbReference type="GO" id="GO:0060097">
    <property type="term" value="P:cytoskeletal rearrangement involved in phagocytosis, engulfment"/>
    <property type="evidence" value="ECO:0000318"/>
    <property type="project" value="GO_Central"/>
</dbReference>
<dbReference type="GO" id="GO:0043277">
    <property type="term" value="P:apoptotic cell clearance"/>
    <property type="evidence" value="ECO:0000266"/>
    <property type="project" value="RGD"/>
</dbReference>
<evidence type="ECO:0000259" key="4">
    <source>
        <dbReference type="PROSITE" id="PS50835"/>
    </source>
</evidence>
<dbReference type="SMART" id="SM00409">
    <property type="entry name" value="IG"/>
    <property type="match status" value="1"/>
</dbReference>
<dbReference type="PANTHER" id="PTHR46608:SF3">
    <property type="entry name" value="T-CELL IMMUNOGLOBULIN AND MUCIN DOMAIN-CONTAINING PROTEIN 4"/>
    <property type="match status" value="1"/>
</dbReference>
<dbReference type="STRING" id="10116.ENSRNOP00000056204"/>
<feature type="chain" id="PRO_5046882550" evidence="3">
    <location>
        <begin position="36"/>
        <end position="379"/>
    </location>
</feature>
<dbReference type="InterPro" id="IPR007110">
    <property type="entry name" value="Ig-like_dom"/>
</dbReference>
<dbReference type="GO" id="GO:0001786">
    <property type="term" value="F:phosphatidylserine binding"/>
    <property type="evidence" value="ECO:0000266"/>
    <property type="project" value="RGD"/>
</dbReference>
<dbReference type="InterPro" id="IPR013783">
    <property type="entry name" value="Ig-like_fold"/>
</dbReference>
<sequence length="379" mass="41819">MSFDRHTDPVKMSKGLLLLWLVMELWLLCLTPAASEDTIIGFLGQSVTLPCQYSSWSQSRNSMCWGRGSCPGSKCNGELLRTDGTRTISRKSGKYTLWGSIRLGDVSLTISNTNQDDSGVYCCRIEVPGWFNDVKKTVRLELRRATTTKRPTTTTRLTTRPTTQPTTRPTTTPYLTTTPEPLPTTVMTTPDPTTTAQPQTLATTAVGTAVTMYPSTMPGSFSQKTTSFSTTEIFTKGSAITAESETLSAFNNSQRSGMTISTDTALVRPTGSKAWILSSTSQLMTQKTTLTATTRRESSKKTGELYKIEDRQTNILIIACCVGFVLMVLLFLAFLLRGKVAEANCLRRHRRPDNTEDTPLRGNRDCEMDQLENGTCCQT</sequence>
<reference evidence="5" key="3">
    <citation type="submission" date="2025-09" db="UniProtKB">
        <authorList>
            <consortium name="Ensembl"/>
        </authorList>
    </citation>
    <scope>IDENTIFICATION</scope>
    <source>
        <strain evidence="5">Brown Norway</strain>
    </source>
</reference>
<feature type="signal peptide" evidence="3">
    <location>
        <begin position="1"/>
        <end position="35"/>
    </location>
</feature>
<keyword evidence="3" id="KW-0732">Signal</keyword>
<dbReference type="GeneTree" id="ENSGT00940000161609"/>
<dbReference type="Bgee" id="ENSRNOG00000038894">
    <property type="expression patterns" value="Expressed in spleen and 10 other cell types or tissues"/>
</dbReference>
<evidence type="ECO:0000313" key="7">
    <source>
        <dbReference type="RGD" id="1564516"/>
    </source>
</evidence>
<keyword evidence="2" id="KW-0472">Membrane</keyword>
<dbReference type="PANTHER" id="PTHR46608">
    <property type="entry name" value="T-CELL IMMUNOGLOBULIN AND MUCIN DOMAIN-CONTAINING PROTEIN 4"/>
    <property type="match status" value="1"/>
</dbReference>
<dbReference type="SUPFAM" id="SSF48726">
    <property type="entry name" value="Immunoglobulin"/>
    <property type="match status" value="1"/>
</dbReference>
<dbReference type="AGR" id="RGD:1564516"/>
<gene>
    <name evidence="5 7" type="primary">Timd4</name>
</gene>
<dbReference type="OMA" id="HTDGTKV"/>
<feature type="domain" description="Ig-like" evidence="4">
    <location>
        <begin position="32"/>
        <end position="126"/>
    </location>
</feature>
<dbReference type="PROSITE" id="PS50835">
    <property type="entry name" value="IG_LIKE"/>
    <property type="match status" value="1"/>
</dbReference>
<evidence type="ECO:0000256" key="1">
    <source>
        <dbReference type="SAM" id="MobiDB-lite"/>
    </source>
</evidence>
<dbReference type="GO" id="GO:0016020">
    <property type="term" value="C:membrane"/>
    <property type="evidence" value="ECO:0007669"/>
    <property type="project" value="UniProtKB-SubCell"/>
</dbReference>
<reference evidence="5" key="2">
    <citation type="submission" date="2025-08" db="UniProtKB">
        <authorList>
            <consortium name="Ensembl"/>
        </authorList>
    </citation>
    <scope>IDENTIFICATION</scope>
    <source>
        <strain evidence="5">Brown Norway</strain>
    </source>
</reference>
<dbReference type="AlphaFoldDB" id="D3ZXT7"/>
<dbReference type="InterPro" id="IPR013106">
    <property type="entry name" value="Ig_V-set"/>
</dbReference>
<dbReference type="RGD" id="1564516">
    <property type="gene designation" value="Timd4"/>
</dbReference>
<evidence type="ECO:0000313" key="6">
    <source>
        <dbReference type="Proteomes" id="UP000002494"/>
    </source>
</evidence>
<keyword evidence="2" id="KW-0812">Transmembrane</keyword>
<dbReference type="InterPro" id="IPR003599">
    <property type="entry name" value="Ig_sub"/>
</dbReference>
<dbReference type="Gene3D" id="2.60.40.10">
    <property type="entry name" value="Immunoglobulins"/>
    <property type="match status" value="1"/>
</dbReference>
<keyword evidence="6" id="KW-1185">Reference proteome</keyword>
<evidence type="ECO:0000313" key="5">
    <source>
        <dbReference type="Ensembl" id="ENSRNOP00000056204.5"/>
    </source>
</evidence>
<dbReference type="InParanoid" id="D3ZXT7"/>
<dbReference type="Proteomes" id="UP000002494">
    <property type="component" value="Chromosome 10"/>
</dbReference>
<dbReference type="UCSC" id="RGD:1564516">
    <property type="organism name" value="rat"/>
</dbReference>
<organism evidence="5 6">
    <name type="scientific">Rattus norvegicus</name>
    <name type="common">Rat</name>
    <dbReference type="NCBI Taxonomy" id="10116"/>
    <lineage>
        <taxon>Eukaryota</taxon>
        <taxon>Metazoa</taxon>
        <taxon>Chordata</taxon>
        <taxon>Craniata</taxon>
        <taxon>Vertebrata</taxon>
        <taxon>Euteleostomi</taxon>
        <taxon>Mammalia</taxon>
        <taxon>Eutheria</taxon>
        <taxon>Euarchontoglires</taxon>
        <taxon>Glires</taxon>
        <taxon>Rodentia</taxon>
        <taxon>Myomorpha</taxon>
        <taxon>Muroidea</taxon>
        <taxon>Muridae</taxon>
        <taxon>Murinae</taxon>
        <taxon>Rattus</taxon>
    </lineage>
</organism>
<dbReference type="FunCoup" id="D3ZXT7">
    <property type="interactions" value="372"/>
</dbReference>
<dbReference type="HOGENOM" id="CLU_047504_0_1_1"/>
<dbReference type="Pfam" id="PF07686">
    <property type="entry name" value="V-set"/>
    <property type="match status" value="1"/>
</dbReference>
<evidence type="ECO:0000256" key="3">
    <source>
        <dbReference type="SAM" id="SignalP"/>
    </source>
</evidence>
<feature type="region of interest" description="Disordered" evidence="1">
    <location>
        <begin position="148"/>
        <end position="184"/>
    </location>
</feature>
<evidence type="ECO:0000256" key="2">
    <source>
        <dbReference type="SAM" id="Phobius"/>
    </source>
</evidence>
<name>D3ZXT7_RAT</name>
<dbReference type="Ensembl" id="ENSRNOT00000059448.5">
    <property type="protein sequence ID" value="ENSRNOP00000056204.5"/>
    <property type="gene ID" value="ENSRNOG00000038894.5"/>
</dbReference>
<dbReference type="InterPro" id="IPR036179">
    <property type="entry name" value="Ig-like_dom_sf"/>
</dbReference>
<feature type="transmembrane region" description="Helical" evidence="2">
    <location>
        <begin position="315"/>
        <end position="336"/>
    </location>
</feature>
<proteinExistence type="predicted"/>
<dbReference type="CTD" id="91937"/>
<dbReference type="VEuPathDB" id="HostDB:ENSRNOG00000038894"/>
<protein>
    <submittedName>
        <fullName evidence="5">T-cell immunoglobulin and mucin domain containing 4</fullName>
    </submittedName>
</protein>